<dbReference type="RefSeq" id="XP_049266587.1">
    <property type="nucleotide sequence ID" value="XM_049410720.1"/>
</dbReference>
<dbReference type="Pfam" id="PF05793">
    <property type="entry name" value="TFIIF_alpha"/>
    <property type="match status" value="1"/>
</dbReference>
<name>A0A8J5QIS6_9ASCO</name>
<evidence type="ECO:0000313" key="4">
    <source>
        <dbReference type="EMBL" id="KAG7666359.1"/>
    </source>
</evidence>
<evidence type="ECO:0000256" key="2">
    <source>
        <dbReference type="SAM" id="Coils"/>
    </source>
</evidence>
<dbReference type="GeneID" id="73466905"/>
<dbReference type="Proteomes" id="UP000694255">
    <property type="component" value="Unassembled WGS sequence"/>
</dbReference>
<dbReference type="PANTHER" id="PTHR13011">
    <property type="entry name" value="TFIIF-ALPHA"/>
    <property type="match status" value="1"/>
</dbReference>
<feature type="coiled-coil region" evidence="2">
    <location>
        <begin position="91"/>
        <end position="123"/>
    </location>
</feature>
<comment type="similarity">
    <text evidence="1">Belongs to the TFIIF alpha subunit family.</text>
</comment>
<comment type="caution">
    <text evidence="4">The sequence shown here is derived from an EMBL/GenBank/DDBJ whole genome shotgun (WGS) entry which is preliminary data.</text>
</comment>
<dbReference type="GO" id="GO:0005674">
    <property type="term" value="C:transcription factor TFIIF complex"/>
    <property type="evidence" value="ECO:0007669"/>
    <property type="project" value="TreeGrafter"/>
</dbReference>
<keyword evidence="1" id="KW-0238">DNA-binding</keyword>
<protein>
    <recommendedName>
        <fullName evidence="1">Transcription initiation factor IIF subunit alpha</fullName>
    </recommendedName>
</protein>
<feature type="compositionally biased region" description="Pro residues" evidence="3">
    <location>
        <begin position="544"/>
        <end position="554"/>
    </location>
</feature>
<organism evidence="4 5">
    <name type="scientific">[Candida] subhashii</name>
    <dbReference type="NCBI Taxonomy" id="561895"/>
    <lineage>
        <taxon>Eukaryota</taxon>
        <taxon>Fungi</taxon>
        <taxon>Dikarya</taxon>
        <taxon>Ascomycota</taxon>
        <taxon>Saccharomycotina</taxon>
        <taxon>Pichiomycetes</taxon>
        <taxon>Debaryomycetaceae</taxon>
        <taxon>Spathaspora</taxon>
    </lineage>
</organism>
<dbReference type="OrthoDB" id="76676at2759"/>
<dbReference type="GO" id="GO:0001096">
    <property type="term" value="F:TFIIF-class transcription factor complex binding"/>
    <property type="evidence" value="ECO:0007669"/>
    <property type="project" value="TreeGrafter"/>
</dbReference>
<dbReference type="GO" id="GO:0006367">
    <property type="term" value="P:transcription initiation at RNA polymerase II promoter"/>
    <property type="evidence" value="ECO:0007669"/>
    <property type="project" value="InterPro"/>
</dbReference>
<feature type="compositionally biased region" description="Polar residues" evidence="3">
    <location>
        <begin position="1"/>
        <end position="38"/>
    </location>
</feature>
<dbReference type="GO" id="GO:0016251">
    <property type="term" value="F:RNA polymerase II general transcription initiation factor activity"/>
    <property type="evidence" value="ECO:0007669"/>
    <property type="project" value="TreeGrafter"/>
</dbReference>
<evidence type="ECO:0000256" key="3">
    <source>
        <dbReference type="SAM" id="MobiDB-lite"/>
    </source>
</evidence>
<feature type="region of interest" description="Disordered" evidence="3">
    <location>
        <begin position="422"/>
        <end position="467"/>
    </location>
</feature>
<dbReference type="AlphaFoldDB" id="A0A8J5QIS6"/>
<keyword evidence="1" id="KW-0804">Transcription</keyword>
<gene>
    <name evidence="4" type="ORF">J8A68_000104</name>
</gene>
<keyword evidence="5" id="KW-1185">Reference proteome</keyword>
<comment type="function">
    <text evidence="1">TFIIF is a general transcription initiation factor that binds to RNA polymerase II and helps to recruit it to the initiation complex in collaboration with TFIIB. It promotes transcription elongation.</text>
</comment>
<sequence length="641" mass="72160">MNHQQQQPQIKQEVSTTIKNEPNDRLGTSSPTPNNSGWQDIPLKSCTQEDIKDIRFHIMKFATKQDVNIVEDFNKPVRLHRKDPRNIQFHLTREEIEIRKREQEQAKLERERLKAEIKEEDGVQDGDAIDKKEVKEVADPSKIAPDGKKIVNKNQADMSQVAPDGGARKQKKNLFKRKTRQINLMDDAKRKLRYEEHYPWVIEDYTGKNVFVGNYEGGSSESQHVLFVFDKDGFKMIPTEKVYRFTPRNKYATLTLEEAEAKMEKNSSVPRWLMKHMEDRSNSESTPDQRFRNNVLVNGQVVHASGSSSGLGGSRPGGRRGLRTVMGGASGSNDRDSDHDDLDYDEEFADDEEAPIMDGDEEENKLSEKKIKREMLKAAHFDGQPDAENDDDIDDLFESEKTRKVDKEGKKLRKVLNKREGGVYDSDDEEDGLLPYLSKSDLESGEESDEEVEVKKEPTDNNGIKQENETTNIHHVRAFVANNVGDGFVVIKAPPSFLQTLPLGYWNPQARKRQSPDVIVSTSPSKKVKLESSLKIKIKKEPSLSPPPISPTPGSPVGSPTNMAAPSVTAPAMDLNSAGPDGVLVTVNDVLDIVRNNPLTTKELLVGLKSRVSAHKDNKQRIISIVKQNLKLVDGKLVLKE</sequence>
<keyword evidence="1" id="KW-0805">Transcription regulation</keyword>
<dbReference type="GO" id="GO:0032968">
    <property type="term" value="P:positive regulation of transcription elongation by RNA polymerase II"/>
    <property type="evidence" value="ECO:0007669"/>
    <property type="project" value="InterPro"/>
</dbReference>
<feature type="region of interest" description="Disordered" evidence="3">
    <location>
        <begin position="539"/>
        <end position="561"/>
    </location>
</feature>
<comment type="subcellular location">
    <subcellularLocation>
        <location evidence="1">Nucleus</location>
    </subcellularLocation>
</comment>
<dbReference type="EMBL" id="JAGSYN010000009">
    <property type="protein sequence ID" value="KAG7666359.1"/>
    <property type="molecule type" value="Genomic_DNA"/>
</dbReference>
<evidence type="ECO:0000313" key="5">
    <source>
        <dbReference type="Proteomes" id="UP000694255"/>
    </source>
</evidence>
<proteinExistence type="inferred from homology"/>
<dbReference type="GO" id="GO:0003677">
    <property type="term" value="F:DNA binding"/>
    <property type="evidence" value="ECO:0007669"/>
    <property type="project" value="UniProtKB-KW"/>
</dbReference>
<evidence type="ECO:0000256" key="1">
    <source>
        <dbReference type="RuleBase" id="RU366044"/>
    </source>
</evidence>
<keyword evidence="2" id="KW-0175">Coiled coil</keyword>
<keyword evidence="1" id="KW-0539">Nucleus</keyword>
<dbReference type="InterPro" id="IPR008851">
    <property type="entry name" value="TFIIF-alpha"/>
</dbReference>
<dbReference type="PANTHER" id="PTHR13011:SF0">
    <property type="entry name" value="GENERAL TRANSCRIPTION FACTOR IIF SUBUNIT 1"/>
    <property type="match status" value="1"/>
</dbReference>
<feature type="compositionally biased region" description="Acidic residues" evidence="3">
    <location>
        <begin position="443"/>
        <end position="452"/>
    </location>
</feature>
<reference evidence="4 5" key="1">
    <citation type="journal article" date="2021" name="DNA Res.">
        <title>Genome analysis of Candida subhashii reveals its hybrid nature and dual mitochondrial genome conformations.</title>
        <authorList>
            <person name="Mixao V."/>
            <person name="Hegedusova E."/>
            <person name="Saus E."/>
            <person name="Pryszcz L.P."/>
            <person name="Cillingova A."/>
            <person name="Nosek J."/>
            <person name="Gabaldon T."/>
        </authorList>
    </citation>
    <scope>NUCLEOTIDE SEQUENCE [LARGE SCALE GENOMIC DNA]</scope>
    <source>
        <strain evidence="4 5">CBS 10753</strain>
    </source>
</reference>
<feature type="region of interest" description="Disordered" evidence="3">
    <location>
        <begin position="303"/>
        <end position="343"/>
    </location>
</feature>
<feature type="region of interest" description="Disordered" evidence="3">
    <location>
        <begin position="1"/>
        <end position="43"/>
    </location>
</feature>
<accession>A0A8J5QIS6</accession>